<dbReference type="Proteomes" id="UP001057375">
    <property type="component" value="Unassembled WGS sequence"/>
</dbReference>
<feature type="non-terminal residue" evidence="2">
    <location>
        <position position="146"/>
    </location>
</feature>
<organism evidence="2 3">
    <name type="scientific">Aduncisulcus paluster</name>
    <dbReference type="NCBI Taxonomy" id="2918883"/>
    <lineage>
        <taxon>Eukaryota</taxon>
        <taxon>Metamonada</taxon>
        <taxon>Carpediemonas-like organisms</taxon>
        <taxon>Aduncisulcus</taxon>
    </lineage>
</organism>
<reference evidence="2" key="1">
    <citation type="submission" date="2022-03" db="EMBL/GenBank/DDBJ databases">
        <title>Draft genome sequence of Aduncisulcus paluster, a free-living microaerophilic Fornicata.</title>
        <authorList>
            <person name="Yuyama I."/>
            <person name="Kume K."/>
            <person name="Tamura T."/>
            <person name="Inagaki Y."/>
            <person name="Hashimoto T."/>
        </authorList>
    </citation>
    <scope>NUCLEOTIDE SEQUENCE</scope>
    <source>
        <strain evidence="2">NY0171</strain>
    </source>
</reference>
<evidence type="ECO:0000256" key="1">
    <source>
        <dbReference type="SAM" id="Coils"/>
    </source>
</evidence>
<gene>
    <name evidence="2" type="ORF">ADUPG1_007837</name>
</gene>
<evidence type="ECO:0000313" key="3">
    <source>
        <dbReference type="Proteomes" id="UP001057375"/>
    </source>
</evidence>
<keyword evidence="3" id="KW-1185">Reference proteome</keyword>
<protein>
    <submittedName>
        <fullName evidence="2">Uncharacterized protein</fullName>
    </submittedName>
</protein>
<accession>A0ABQ5KR59</accession>
<keyword evidence="1" id="KW-0175">Coiled coil</keyword>
<sequence length="146" mass="17154">MDESIATNTDFLAKRLKDSQLECLQLQKTNRLQSEKFYAFQQEFIRLRNEYIKQQQFIKSEKEAFDKMHADNAALKQSLDSKKSLEEKLRQQVKALQTELIDTKTAFEECKDKCSSIDESHSALTEEHEAFKRTIEESTHENTILM</sequence>
<feature type="coiled-coil region" evidence="1">
    <location>
        <begin position="72"/>
        <end position="106"/>
    </location>
</feature>
<proteinExistence type="predicted"/>
<name>A0ABQ5KR59_9EUKA</name>
<evidence type="ECO:0000313" key="2">
    <source>
        <dbReference type="EMBL" id="GKT34491.1"/>
    </source>
</evidence>
<comment type="caution">
    <text evidence="2">The sequence shown here is derived from an EMBL/GenBank/DDBJ whole genome shotgun (WGS) entry which is preliminary data.</text>
</comment>
<dbReference type="EMBL" id="BQXS01010820">
    <property type="protein sequence ID" value="GKT34491.1"/>
    <property type="molecule type" value="Genomic_DNA"/>
</dbReference>